<feature type="compositionally biased region" description="Low complexity" evidence="1">
    <location>
        <begin position="35"/>
        <end position="47"/>
    </location>
</feature>
<evidence type="ECO:0000256" key="2">
    <source>
        <dbReference type="SAM" id="Phobius"/>
    </source>
</evidence>
<feature type="region of interest" description="Disordered" evidence="1">
    <location>
        <begin position="18"/>
        <end position="65"/>
    </location>
</feature>
<feature type="transmembrane region" description="Helical" evidence="2">
    <location>
        <begin position="329"/>
        <end position="347"/>
    </location>
</feature>
<feature type="transmembrane region" description="Helical" evidence="2">
    <location>
        <begin position="142"/>
        <end position="162"/>
    </location>
</feature>
<dbReference type="VEuPathDB" id="FungiDB:AMAG_02897"/>
<reference evidence="4" key="2">
    <citation type="submission" date="2009-11" db="EMBL/GenBank/DDBJ databases">
        <title>The Genome Sequence of Allomyces macrogynus strain ATCC 38327.</title>
        <authorList>
            <consortium name="The Broad Institute Genome Sequencing Platform"/>
            <person name="Russ C."/>
            <person name="Cuomo C."/>
            <person name="Shea T."/>
            <person name="Young S.K."/>
            <person name="Zeng Q."/>
            <person name="Koehrsen M."/>
            <person name="Haas B."/>
            <person name="Borodovsky M."/>
            <person name="Guigo R."/>
            <person name="Alvarado L."/>
            <person name="Berlin A."/>
            <person name="Borenstein D."/>
            <person name="Chen Z."/>
            <person name="Engels R."/>
            <person name="Freedman E."/>
            <person name="Gellesch M."/>
            <person name="Goldberg J."/>
            <person name="Griggs A."/>
            <person name="Gujja S."/>
            <person name="Heiman D."/>
            <person name="Hepburn T."/>
            <person name="Howarth C."/>
            <person name="Jen D."/>
            <person name="Larson L."/>
            <person name="Lewis B."/>
            <person name="Mehta T."/>
            <person name="Park D."/>
            <person name="Pearson M."/>
            <person name="Roberts A."/>
            <person name="Saif S."/>
            <person name="Shenoy N."/>
            <person name="Sisk P."/>
            <person name="Stolte C."/>
            <person name="Sykes S."/>
            <person name="Walk T."/>
            <person name="White J."/>
            <person name="Yandava C."/>
            <person name="Burger G."/>
            <person name="Gray M.W."/>
            <person name="Holland P.W.H."/>
            <person name="King N."/>
            <person name="Lang F.B.F."/>
            <person name="Roger A.J."/>
            <person name="Ruiz-Trillo I."/>
            <person name="Lander E."/>
            <person name="Nusbaum C."/>
        </authorList>
    </citation>
    <scope>NUCLEOTIDE SEQUENCE [LARGE SCALE GENOMIC DNA]</scope>
    <source>
        <strain evidence="4">ATCC 38327</strain>
    </source>
</reference>
<organism evidence="3 4">
    <name type="scientific">Allomyces macrogynus (strain ATCC 38327)</name>
    <name type="common">Allomyces javanicus var. macrogynus</name>
    <dbReference type="NCBI Taxonomy" id="578462"/>
    <lineage>
        <taxon>Eukaryota</taxon>
        <taxon>Fungi</taxon>
        <taxon>Fungi incertae sedis</taxon>
        <taxon>Blastocladiomycota</taxon>
        <taxon>Blastocladiomycetes</taxon>
        <taxon>Blastocladiales</taxon>
        <taxon>Blastocladiaceae</taxon>
        <taxon>Allomyces</taxon>
    </lineage>
</organism>
<feature type="transmembrane region" description="Helical" evidence="2">
    <location>
        <begin position="84"/>
        <end position="104"/>
    </location>
</feature>
<feature type="transmembrane region" description="Helical" evidence="2">
    <location>
        <begin position="299"/>
        <end position="323"/>
    </location>
</feature>
<keyword evidence="2" id="KW-1133">Transmembrane helix</keyword>
<dbReference type="Proteomes" id="UP000054350">
    <property type="component" value="Unassembled WGS sequence"/>
</dbReference>
<evidence type="ECO:0000313" key="4">
    <source>
        <dbReference type="Proteomes" id="UP000054350"/>
    </source>
</evidence>
<dbReference type="OrthoDB" id="5582565at2759"/>
<protein>
    <submittedName>
        <fullName evidence="3">Uncharacterized protein</fullName>
    </submittedName>
</protein>
<accession>A0A0L0S410</accession>
<sequence>MVRGPIHLLQQAMAEGIVGQPSDPASAPTTNGNDSTSAPTSTTGSSTAVNAPTTAPDVAARATARPHTRIVSLRNPWIMPPLPAQYASLLYAGVVGLGAATAAVQHMPVGDRIGTPEDLSDPWAPRTLLTVATSHLHTHLGLLAPVYATLLTAVIAVYTTYFRAQNINALRHAARRISVNAVIGYITVQYAPELLAALLAATCPASSCPPLHVNAIRPIAAALFATVITREESLVWVRRVLHVRAAARREKLAQEDRVGTALVSPVTTPRTTPHHSGSSLPRLDLDDDLWDDKDEWDSVLFWVTFFTGFAWTAELCMAAFFLGTAADKVAAVVLGYSGWWLVYVQWYQRPGAPFRPALPGNYHTYASWDAAAASTVKPKTD</sequence>
<proteinExistence type="predicted"/>
<gene>
    <name evidence="3" type="ORF">AMAG_02897</name>
</gene>
<reference evidence="3 4" key="1">
    <citation type="submission" date="2009-11" db="EMBL/GenBank/DDBJ databases">
        <title>Annotation of Allomyces macrogynus ATCC 38327.</title>
        <authorList>
            <consortium name="The Broad Institute Genome Sequencing Platform"/>
            <person name="Russ C."/>
            <person name="Cuomo C."/>
            <person name="Burger G."/>
            <person name="Gray M.W."/>
            <person name="Holland P.W.H."/>
            <person name="King N."/>
            <person name="Lang F.B.F."/>
            <person name="Roger A.J."/>
            <person name="Ruiz-Trillo I."/>
            <person name="Young S.K."/>
            <person name="Zeng Q."/>
            <person name="Gargeya S."/>
            <person name="Fitzgerald M."/>
            <person name="Haas B."/>
            <person name="Abouelleil A."/>
            <person name="Alvarado L."/>
            <person name="Arachchi H.M."/>
            <person name="Berlin A."/>
            <person name="Chapman S.B."/>
            <person name="Gearin G."/>
            <person name="Goldberg J."/>
            <person name="Griggs A."/>
            <person name="Gujja S."/>
            <person name="Hansen M."/>
            <person name="Heiman D."/>
            <person name="Howarth C."/>
            <person name="Larimer J."/>
            <person name="Lui A."/>
            <person name="MacDonald P.J.P."/>
            <person name="McCowen C."/>
            <person name="Montmayeur A."/>
            <person name="Murphy C."/>
            <person name="Neiman D."/>
            <person name="Pearson M."/>
            <person name="Priest M."/>
            <person name="Roberts A."/>
            <person name="Saif S."/>
            <person name="Shea T."/>
            <person name="Sisk P."/>
            <person name="Stolte C."/>
            <person name="Sykes S."/>
            <person name="Wortman J."/>
            <person name="Nusbaum C."/>
            <person name="Birren B."/>
        </authorList>
    </citation>
    <scope>NUCLEOTIDE SEQUENCE [LARGE SCALE GENOMIC DNA]</scope>
    <source>
        <strain evidence="3 4">ATCC 38327</strain>
    </source>
</reference>
<keyword evidence="4" id="KW-1185">Reference proteome</keyword>
<dbReference type="AlphaFoldDB" id="A0A0L0S410"/>
<dbReference type="EMBL" id="GG745331">
    <property type="protein sequence ID" value="KNE57150.1"/>
    <property type="molecule type" value="Genomic_DNA"/>
</dbReference>
<evidence type="ECO:0000256" key="1">
    <source>
        <dbReference type="SAM" id="MobiDB-lite"/>
    </source>
</evidence>
<evidence type="ECO:0000313" key="3">
    <source>
        <dbReference type="EMBL" id="KNE57150.1"/>
    </source>
</evidence>
<keyword evidence="2" id="KW-0812">Transmembrane</keyword>
<keyword evidence="2" id="KW-0472">Membrane</keyword>
<name>A0A0L0S410_ALLM3</name>